<gene>
    <name evidence="1" type="ORF">LTS18_011806</name>
</gene>
<evidence type="ECO:0000313" key="2">
    <source>
        <dbReference type="Proteomes" id="UP001186974"/>
    </source>
</evidence>
<reference evidence="1" key="1">
    <citation type="submission" date="2024-09" db="EMBL/GenBank/DDBJ databases">
        <title>Black Yeasts Isolated from many extreme environments.</title>
        <authorList>
            <person name="Coleine C."/>
            <person name="Stajich J.E."/>
            <person name="Selbmann L."/>
        </authorList>
    </citation>
    <scope>NUCLEOTIDE SEQUENCE</scope>
    <source>
        <strain evidence="1">CCFEE 5737</strain>
    </source>
</reference>
<feature type="non-terminal residue" evidence="1">
    <location>
        <position position="484"/>
    </location>
</feature>
<dbReference type="EMBL" id="JAWDJW010003472">
    <property type="protein sequence ID" value="KAK3076856.1"/>
    <property type="molecule type" value="Genomic_DNA"/>
</dbReference>
<accession>A0ACC3DJM5</accession>
<organism evidence="1 2">
    <name type="scientific">Coniosporium uncinatum</name>
    <dbReference type="NCBI Taxonomy" id="93489"/>
    <lineage>
        <taxon>Eukaryota</taxon>
        <taxon>Fungi</taxon>
        <taxon>Dikarya</taxon>
        <taxon>Ascomycota</taxon>
        <taxon>Pezizomycotina</taxon>
        <taxon>Dothideomycetes</taxon>
        <taxon>Dothideomycetes incertae sedis</taxon>
        <taxon>Coniosporium</taxon>
    </lineage>
</organism>
<dbReference type="Proteomes" id="UP001186974">
    <property type="component" value="Unassembled WGS sequence"/>
</dbReference>
<proteinExistence type="predicted"/>
<protein>
    <submittedName>
        <fullName evidence="1">Uncharacterized protein</fullName>
    </submittedName>
</protein>
<keyword evidence="2" id="KW-1185">Reference proteome</keyword>
<name>A0ACC3DJM5_9PEZI</name>
<sequence length="484" mass="53862">MLQAHIQSREPEQTATSEEPASDVTPPTEQSIQEVSPDVESPRDHEDLPELEPTGYERPSVPRSFPKPPEDHHLDDVIAHHHDMLNEIVRSRESGISASADTPSGEVSAPLELGNEERQESQKPASDTDATAQTQIQGMDAVQATESDRAIAQETETEQKPVKADGLEELPSQLTKKGKKKGKKGTSGFTEAAALGAAAAMTAGSLLDKEDTALSRAEHEIIPTSRQLYDDQEDSVPQRDETQDAGSPPERSIAKEPTDAHSDTKLTADAARPSQQFDLPQEQELDEEPKEAQRERVRAEMESQDQPELHQSSWPDDDTLREQWDEWRQWQSMSSKDKKKALKRRGMAPLEPEYPDPDDTKPERETQHQDDASVDVPTEEPEPETVPLKEDLGVDEDLQEQWDEWYKWQRMSDKQRKKALKAGREPPSKPADITASSEAEHMATGNAEDLTKSPTELSAEPTRIPSPERATDTNDQVEPAADPS</sequence>
<evidence type="ECO:0000313" key="1">
    <source>
        <dbReference type="EMBL" id="KAK3076856.1"/>
    </source>
</evidence>
<comment type="caution">
    <text evidence="1">The sequence shown here is derived from an EMBL/GenBank/DDBJ whole genome shotgun (WGS) entry which is preliminary data.</text>
</comment>